<proteinExistence type="predicted"/>
<protein>
    <submittedName>
        <fullName evidence="2">Uncharacterized protein</fullName>
    </submittedName>
</protein>
<organism evidence="2 3">
    <name type="scientific">Zizania palustris</name>
    <name type="common">Northern wild rice</name>
    <dbReference type="NCBI Taxonomy" id="103762"/>
    <lineage>
        <taxon>Eukaryota</taxon>
        <taxon>Viridiplantae</taxon>
        <taxon>Streptophyta</taxon>
        <taxon>Embryophyta</taxon>
        <taxon>Tracheophyta</taxon>
        <taxon>Spermatophyta</taxon>
        <taxon>Magnoliopsida</taxon>
        <taxon>Liliopsida</taxon>
        <taxon>Poales</taxon>
        <taxon>Poaceae</taxon>
        <taxon>BOP clade</taxon>
        <taxon>Oryzoideae</taxon>
        <taxon>Oryzeae</taxon>
        <taxon>Zizaniinae</taxon>
        <taxon>Zizania</taxon>
    </lineage>
</organism>
<evidence type="ECO:0000313" key="2">
    <source>
        <dbReference type="EMBL" id="KAG8051907.1"/>
    </source>
</evidence>
<feature type="region of interest" description="Disordered" evidence="1">
    <location>
        <begin position="1"/>
        <end position="141"/>
    </location>
</feature>
<dbReference type="EMBL" id="JAAALK010000288">
    <property type="protein sequence ID" value="KAG8051907.1"/>
    <property type="molecule type" value="Genomic_DNA"/>
</dbReference>
<evidence type="ECO:0000256" key="1">
    <source>
        <dbReference type="SAM" id="MobiDB-lite"/>
    </source>
</evidence>
<reference evidence="2" key="1">
    <citation type="journal article" date="2021" name="bioRxiv">
        <title>Whole Genome Assembly and Annotation of Northern Wild Rice, Zizania palustris L., Supports a Whole Genome Duplication in the Zizania Genus.</title>
        <authorList>
            <person name="Haas M."/>
            <person name="Kono T."/>
            <person name="Macchietto M."/>
            <person name="Millas R."/>
            <person name="McGilp L."/>
            <person name="Shao M."/>
            <person name="Duquette J."/>
            <person name="Hirsch C.N."/>
            <person name="Kimball J."/>
        </authorList>
    </citation>
    <scope>NUCLEOTIDE SEQUENCE</scope>
    <source>
        <tissue evidence="2">Fresh leaf tissue</tissue>
    </source>
</reference>
<reference evidence="2" key="2">
    <citation type="submission" date="2021-02" db="EMBL/GenBank/DDBJ databases">
        <authorList>
            <person name="Kimball J.A."/>
            <person name="Haas M.W."/>
            <person name="Macchietto M."/>
            <person name="Kono T."/>
            <person name="Duquette J."/>
            <person name="Shao M."/>
        </authorList>
    </citation>
    <scope>NUCLEOTIDE SEQUENCE</scope>
    <source>
        <tissue evidence="2">Fresh leaf tissue</tissue>
    </source>
</reference>
<feature type="compositionally biased region" description="Basic and acidic residues" evidence="1">
    <location>
        <begin position="118"/>
        <end position="131"/>
    </location>
</feature>
<comment type="caution">
    <text evidence="2">The sequence shown here is derived from an EMBL/GenBank/DDBJ whole genome shotgun (WGS) entry which is preliminary data.</text>
</comment>
<dbReference type="Proteomes" id="UP000729402">
    <property type="component" value="Unassembled WGS sequence"/>
</dbReference>
<evidence type="ECO:0000313" key="3">
    <source>
        <dbReference type="Proteomes" id="UP000729402"/>
    </source>
</evidence>
<gene>
    <name evidence="2" type="ORF">GUJ93_ZPchr0001g29479</name>
</gene>
<keyword evidence="3" id="KW-1185">Reference proteome</keyword>
<accession>A0A8J5RQ40</accession>
<name>A0A8J5RQ40_ZIZPA</name>
<dbReference type="AlphaFoldDB" id="A0A8J5RQ40"/>
<feature type="compositionally biased region" description="Gly residues" evidence="1">
    <location>
        <begin position="67"/>
        <end position="80"/>
    </location>
</feature>
<feature type="compositionally biased region" description="Basic and acidic residues" evidence="1">
    <location>
        <begin position="84"/>
        <end position="97"/>
    </location>
</feature>
<feature type="compositionally biased region" description="Basic residues" evidence="1">
    <location>
        <begin position="10"/>
        <end position="19"/>
    </location>
</feature>
<sequence length="201" mass="21154">MLARVQASRKFPKSQHGIRARFWGDLLQPPPAEPIGGVQAACSQAEAHGRPRTRTPGAVKPRSPSGGELGDGLGALGDGVLGKLSRDDKAAKEEPQSGRKRGQRKKGEAEKVSPAAADAKDEGPGSGDRGRSGCGREGGRPRQVELQLLLLRDALEEQGYKVNGPRPLQVQEKRSVAIWCCCVRADSGGDGSSGGCKEDGR</sequence>